<evidence type="ECO:0000313" key="2">
    <source>
        <dbReference type="EMBL" id="CAI9114144.1"/>
    </source>
</evidence>
<keyword evidence="3" id="KW-1185">Reference proteome</keyword>
<evidence type="ECO:0000259" key="1">
    <source>
        <dbReference type="SMART" id="SM00256"/>
    </source>
</evidence>
<feature type="domain" description="F-box" evidence="1">
    <location>
        <begin position="66"/>
        <end position="105"/>
    </location>
</feature>
<protein>
    <submittedName>
        <fullName evidence="2">OLC1v1014797C1</fullName>
    </submittedName>
</protein>
<organism evidence="2 3">
    <name type="scientific">Oldenlandia corymbosa var. corymbosa</name>
    <dbReference type="NCBI Taxonomy" id="529605"/>
    <lineage>
        <taxon>Eukaryota</taxon>
        <taxon>Viridiplantae</taxon>
        <taxon>Streptophyta</taxon>
        <taxon>Embryophyta</taxon>
        <taxon>Tracheophyta</taxon>
        <taxon>Spermatophyta</taxon>
        <taxon>Magnoliopsida</taxon>
        <taxon>eudicotyledons</taxon>
        <taxon>Gunneridae</taxon>
        <taxon>Pentapetalae</taxon>
        <taxon>asterids</taxon>
        <taxon>lamiids</taxon>
        <taxon>Gentianales</taxon>
        <taxon>Rubiaceae</taxon>
        <taxon>Rubioideae</taxon>
        <taxon>Spermacoceae</taxon>
        <taxon>Hedyotis-Oldenlandia complex</taxon>
        <taxon>Oldenlandia</taxon>
    </lineage>
</organism>
<dbReference type="SMART" id="SM00256">
    <property type="entry name" value="FBOX"/>
    <property type="match status" value="1"/>
</dbReference>
<gene>
    <name evidence="2" type="ORF">OLC1_LOCUS20986</name>
</gene>
<dbReference type="InterPro" id="IPR001810">
    <property type="entry name" value="F-box_dom"/>
</dbReference>
<dbReference type="SUPFAM" id="SSF81383">
    <property type="entry name" value="F-box domain"/>
    <property type="match status" value="1"/>
</dbReference>
<proteinExistence type="predicted"/>
<dbReference type="NCBIfam" id="TIGR01640">
    <property type="entry name" value="F_box_assoc_1"/>
    <property type="match status" value="1"/>
</dbReference>
<dbReference type="InterPro" id="IPR013187">
    <property type="entry name" value="F-box-assoc_dom_typ3"/>
</dbReference>
<dbReference type="Pfam" id="PF12937">
    <property type="entry name" value="F-box-like"/>
    <property type="match status" value="1"/>
</dbReference>
<dbReference type="EMBL" id="OX459124">
    <property type="protein sequence ID" value="CAI9114144.1"/>
    <property type="molecule type" value="Genomic_DNA"/>
</dbReference>
<name>A0AAV1E1T9_OLDCO</name>
<dbReference type="InterPro" id="IPR017451">
    <property type="entry name" value="F-box-assoc_interact_dom"/>
</dbReference>
<dbReference type="Gene3D" id="1.20.1280.50">
    <property type="match status" value="1"/>
</dbReference>
<dbReference type="PANTHER" id="PTHR31111:SF136">
    <property type="entry name" value="F-BOX ASSOCIATED DOMAIN-CONTAINING PROTEIN"/>
    <property type="match status" value="1"/>
</dbReference>
<dbReference type="InterPro" id="IPR036047">
    <property type="entry name" value="F-box-like_dom_sf"/>
</dbReference>
<accession>A0AAV1E1T9</accession>
<evidence type="ECO:0000313" key="3">
    <source>
        <dbReference type="Proteomes" id="UP001161247"/>
    </source>
</evidence>
<sequence>MRKMMKKKNRVWANNSAMVTVPDELMLDILSMFHGGRKQRRRLSLEGGRDQNLGGVQSNSAAMMLLPDDVILEILMRLSGQKLMQCKSVCKAWLATTLKSKGLDKGPLIIQSPRLPCPNSDLGNINDGRLTEVVNGLVCFYDQSNLRLTLFNVCTAEGMRIHVPNHYHTSISCTQRFHLGYDPSTRMYKLLRYGIQPVGWRYQMQVEILTLMPPSFSGSLPTWRKLELVDNDTSCVYYNTKDSLISFDFNKEKFKVIKLQCNVADMVRTHSFSLIQSMGCPALRIVPEPDRGSRYFRLFLFENYNSNIWKTHDVQWPQHFGIMDDIVDIMFTR</sequence>
<reference evidence="2" key="1">
    <citation type="submission" date="2023-03" db="EMBL/GenBank/DDBJ databases">
        <authorList>
            <person name="Julca I."/>
        </authorList>
    </citation>
    <scope>NUCLEOTIDE SEQUENCE</scope>
</reference>
<dbReference type="Pfam" id="PF08268">
    <property type="entry name" value="FBA_3"/>
    <property type="match status" value="1"/>
</dbReference>
<dbReference type="PANTHER" id="PTHR31111">
    <property type="entry name" value="BNAA05G37150D PROTEIN-RELATED"/>
    <property type="match status" value="1"/>
</dbReference>
<dbReference type="Proteomes" id="UP001161247">
    <property type="component" value="Chromosome 7"/>
</dbReference>
<dbReference type="AlphaFoldDB" id="A0AAV1E1T9"/>